<gene>
    <name evidence="1" type="ORF">NBRC116591_13720</name>
</gene>
<protein>
    <submittedName>
        <fullName evidence="1">Uncharacterized protein</fullName>
    </submittedName>
</protein>
<sequence length="50" mass="5853">MKNDEVKNKEEAITRLKLYKNKIKEESTVLSSKIISQENLKNVKTNTIIF</sequence>
<dbReference type="EMBL" id="BAABWN010000004">
    <property type="protein sequence ID" value="GAA6167562.1"/>
    <property type="molecule type" value="Genomic_DNA"/>
</dbReference>
<organism evidence="1 2">
    <name type="scientific">Sessilibacter corallicola</name>
    <dbReference type="NCBI Taxonomy" id="2904075"/>
    <lineage>
        <taxon>Bacteria</taxon>
        <taxon>Pseudomonadati</taxon>
        <taxon>Pseudomonadota</taxon>
        <taxon>Gammaproteobacteria</taxon>
        <taxon>Cellvibrionales</taxon>
        <taxon>Cellvibrionaceae</taxon>
        <taxon>Sessilibacter</taxon>
    </lineage>
</organism>
<dbReference type="RefSeq" id="WP_353302165.1">
    <property type="nucleotide sequence ID" value="NZ_BAABWN010000004.1"/>
</dbReference>
<proteinExistence type="predicted"/>
<evidence type="ECO:0000313" key="2">
    <source>
        <dbReference type="Proteomes" id="UP001465153"/>
    </source>
</evidence>
<reference evidence="1 2" key="1">
    <citation type="submission" date="2024-04" db="EMBL/GenBank/DDBJ databases">
        <title>Draft genome sequence of Sessilibacter corallicola NBRC 116591.</title>
        <authorList>
            <person name="Miyakawa T."/>
            <person name="Kusuya Y."/>
            <person name="Miura T."/>
        </authorList>
    </citation>
    <scope>NUCLEOTIDE SEQUENCE [LARGE SCALE GENOMIC DNA]</scope>
    <source>
        <strain evidence="1 2">KU-00831-HH</strain>
    </source>
</reference>
<accession>A0ABQ0A7D7</accession>
<name>A0ABQ0A7D7_9GAMM</name>
<comment type="caution">
    <text evidence="1">The sequence shown here is derived from an EMBL/GenBank/DDBJ whole genome shotgun (WGS) entry which is preliminary data.</text>
</comment>
<keyword evidence="2" id="KW-1185">Reference proteome</keyword>
<dbReference type="Proteomes" id="UP001465153">
    <property type="component" value="Unassembled WGS sequence"/>
</dbReference>
<evidence type="ECO:0000313" key="1">
    <source>
        <dbReference type="EMBL" id="GAA6167562.1"/>
    </source>
</evidence>